<proteinExistence type="inferred from homology"/>
<dbReference type="RefSeq" id="WP_123217374.1">
    <property type="nucleotide sequence ID" value="NZ_RJTM01000118.1"/>
</dbReference>
<evidence type="ECO:0000256" key="3">
    <source>
        <dbReference type="PROSITE-ProRule" id="PRU01240"/>
    </source>
</evidence>
<protein>
    <submittedName>
        <fullName evidence="5">T9SS C-terminal target domain-containing protein</fullName>
    </submittedName>
</protein>
<dbReference type="NCBIfam" id="TIGR04183">
    <property type="entry name" value="Por_Secre_tail"/>
    <property type="match status" value="1"/>
</dbReference>
<organism evidence="5 6">
    <name type="scientific">Sinomicrobium pectinilyticum</name>
    <dbReference type="NCBI Taxonomy" id="1084421"/>
    <lineage>
        <taxon>Bacteria</taxon>
        <taxon>Pseudomonadati</taxon>
        <taxon>Bacteroidota</taxon>
        <taxon>Flavobacteriia</taxon>
        <taxon>Flavobacteriales</taxon>
        <taxon>Flavobacteriaceae</taxon>
        <taxon>Sinomicrobium</taxon>
    </lineage>
</organism>
<keyword evidence="6" id="KW-1185">Reference proteome</keyword>
<dbReference type="InterPro" id="IPR051048">
    <property type="entry name" value="Peptidase_S8/S53_subtilisin"/>
</dbReference>
<evidence type="ECO:0000259" key="4">
    <source>
        <dbReference type="Pfam" id="PF00082"/>
    </source>
</evidence>
<comment type="similarity">
    <text evidence="1 3">Belongs to the peptidase S8 family.</text>
</comment>
<name>A0A3N0E2J2_SINP1</name>
<dbReference type="Gene3D" id="3.40.50.200">
    <property type="entry name" value="Peptidase S8/S53 domain"/>
    <property type="match status" value="1"/>
</dbReference>
<sequence length="930" mass="103653">MTIKKPLFLLLFITSLSFYGQTEKWYRFLQENNGGKYYLATTEDAEKLTGEYETVRILDRKHIIIRMDRTPDTAQQRYGQNNIHPVNDLWKIAPGTDLSAKGKNTFIIKTSNKNCFDDILRKNGLHSTLLYNGYRMIKTSGIYIRNHILPLDCVTYIGTESLVPVGESTIPDLNLSVNRVSLLQEKVPQLRGNAMVLSIKDDRYDTDDPDLSGKHITSGNEAEAVSDHATDMATIATGLGNTSVNGKGVAPEARLSSSDFRSLYPDTDLQSLDITIQNHSYGTQIESFYGSLAEAYDTYLYDNPLQVHLFSSGNSGNETPSDGTYSGIPGFANITGNFKMAKNILTVGTLDTQLEIPVFSSGGPAFDGRIKPDLAAFSSIGTSNANALVSGITLLLQQYYRKEHQDSLPPSSLIKAVLINGADDIGAPGPDFRGGYGNVNAYESWKILENRQFISGSIGNSETLTYSLPVPEGARHLKVTLSWTDPPAQPNSNIALVNDLDMTIVQGGQVLEPWVLDHSADEEALGKPAVRGKDHLNNTEQVLVEEITDNTITINIEGYAVTGDAQAFSIAYSWIKTNDFEWTNPVASNSFPYDGISTDFLRWESTFPPRNGKLEVSYDEGNTWNTIRNEVPLSPGYFSWDPVTEEGKTAILRMTIGNESFTSSPFIISYALRPRISLKCGETTEMTWHKNTAAIAYDVYSLRDNAMIFTERVTDTTYIISGNSRYYAVAPVYTNNVTGIRSQAVPVTTDKEQCYWESIYATNLENEGRILLYFSLGSTYRVQSIEIFKTIYGKEELIQRIDAVSQKEFRIWDNSPVEGGNMYRAKLILEDGTEIYSETVNAIFLAKTPFLVFPNPVTSEGINVYNKSIEEGKEVYIYLYSVEGKFMFRKQIISDRDFISLGQLTNGIYYYSIEVAGKKCKSGGLILYRT</sequence>
<feature type="domain" description="Peptidase S8/S53" evidence="4">
    <location>
        <begin position="192"/>
        <end position="437"/>
    </location>
</feature>
<dbReference type="OrthoDB" id="9792152at2"/>
<evidence type="ECO:0000256" key="2">
    <source>
        <dbReference type="ARBA" id="ARBA00022729"/>
    </source>
</evidence>
<accession>A0A3N0E2J2</accession>
<evidence type="ECO:0000313" key="5">
    <source>
        <dbReference type="EMBL" id="RNL82071.1"/>
    </source>
</evidence>
<dbReference type="Gene3D" id="2.60.120.380">
    <property type="match status" value="1"/>
</dbReference>
<gene>
    <name evidence="5" type="ORF">ED312_17765</name>
</gene>
<dbReference type="GO" id="GO:0006508">
    <property type="term" value="P:proteolysis"/>
    <property type="evidence" value="ECO:0007669"/>
    <property type="project" value="UniProtKB-KW"/>
</dbReference>
<dbReference type="AlphaFoldDB" id="A0A3N0E2J2"/>
<dbReference type="PROSITE" id="PS51892">
    <property type="entry name" value="SUBTILASE"/>
    <property type="match status" value="1"/>
</dbReference>
<dbReference type="GO" id="GO:0004252">
    <property type="term" value="F:serine-type endopeptidase activity"/>
    <property type="evidence" value="ECO:0007669"/>
    <property type="project" value="UniProtKB-UniRule"/>
</dbReference>
<evidence type="ECO:0000256" key="1">
    <source>
        <dbReference type="ARBA" id="ARBA00011073"/>
    </source>
</evidence>
<reference evidence="5 6" key="1">
    <citation type="submission" date="2018-10" db="EMBL/GenBank/DDBJ databases">
        <title>Sinomicrobium pectinilyticum sp. nov., a pectinase-producing bacterium isolated from alkaline and saline soil, and emended description of the genus Sinomicrobium.</title>
        <authorList>
            <person name="Cheng B."/>
            <person name="Li C."/>
            <person name="Lai Q."/>
            <person name="Du M."/>
            <person name="Shao Z."/>
            <person name="Xu P."/>
            <person name="Yang C."/>
        </authorList>
    </citation>
    <scope>NUCLEOTIDE SEQUENCE [LARGE SCALE GENOMIC DNA]</scope>
    <source>
        <strain evidence="5 6">5DNS001</strain>
    </source>
</reference>
<dbReference type="SUPFAM" id="SSF52743">
    <property type="entry name" value="Subtilisin-like"/>
    <property type="match status" value="1"/>
</dbReference>
<dbReference type="Pfam" id="PF00082">
    <property type="entry name" value="Peptidase_S8"/>
    <property type="match status" value="1"/>
</dbReference>
<keyword evidence="3" id="KW-0720">Serine protease</keyword>
<dbReference type="Proteomes" id="UP000267469">
    <property type="component" value="Unassembled WGS sequence"/>
</dbReference>
<dbReference type="EMBL" id="RJTM01000118">
    <property type="protein sequence ID" value="RNL82071.1"/>
    <property type="molecule type" value="Genomic_DNA"/>
</dbReference>
<keyword evidence="3" id="KW-0645">Protease</keyword>
<dbReference type="PANTHER" id="PTHR43399:SF4">
    <property type="entry name" value="CELL WALL-ASSOCIATED PROTEASE"/>
    <property type="match status" value="1"/>
</dbReference>
<evidence type="ECO:0000313" key="6">
    <source>
        <dbReference type="Proteomes" id="UP000267469"/>
    </source>
</evidence>
<dbReference type="InterPro" id="IPR026444">
    <property type="entry name" value="Secre_tail"/>
</dbReference>
<dbReference type="InterPro" id="IPR000209">
    <property type="entry name" value="Peptidase_S8/S53_dom"/>
</dbReference>
<keyword evidence="2" id="KW-0732">Signal</keyword>
<feature type="active site" description="Charge relay system" evidence="3">
    <location>
        <position position="228"/>
    </location>
</feature>
<comment type="caution">
    <text evidence="5">The sequence shown here is derived from an EMBL/GenBank/DDBJ whole genome shotgun (WGS) entry which is preliminary data.</text>
</comment>
<dbReference type="InterPro" id="IPR036852">
    <property type="entry name" value="Peptidase_S8/S53_dom_sf"/>
</dbReference>
<keyword evidence="3" id="KW-0378">Hydrolase</keyword>
<feature type="active site" description="Charge relay system" evidence="3">
    <location>
        <position position="383"/>
    </location>
</feature>
<feature type="active site" description="Charge relay system" evidence="3">
    <location>
        <position position="201"/>
    </location>
</feature>
<dbReference type="PANTHER" id="PTHR43399">
    <property type="entry name" value="SUBTILISIN-RELATED"/>
    <property type="match status" value="1"/>
</dbReference>